<dbReference type="InterPro" id="IPR004147">
    <property type="entry name" value="ABC1_dom"/>
</dbReference>
<dbReference type="EMBL" id="MLBF01000042">
    <property type="protein sequence ID" value="OLN28500.1"/>
    <property type="molecule type" value="Genomic_DNA"/>
</dbReference>
<sequence>MPIIIKFFKDQRFRKIISMFLLFVVQLWWVNKKKRFLTEENYQKQTKAIYRKQASVFTEMATELGGLLIKLGQFFSSRVDVLPEEYTSELSKLQDAVKPVRTEEIIKRIEEEYSCPIAEVYTNFSQEPIASASLGQVHTAEIKSHNKVAVKILRPGIEEIIQTDFNALRFMVTFAKRYPKISSVVDLEQIYNEFVETTLDELDYGKEGRHADTFRANFSEDSRVSVPEVYWEYTTQRVLTMEYVTGYKVNDYETLERVGLDRAQIADTLISAYVQQLLTDAFFHADPHPGNLLVKEDGTLVFLDFGMVGRIEKGMREELTAFVIALFKKDTDQMMIVFEKLGFLRPHADKQTLAKGLKLILADLFEDPNLNKINSEEFLLELREFMYSQPFQIPASTLFLGKSLLTIMGICGGLNPKLDLIKTLRPYAEELLAGEDKGNGTRNFILDQAKKTLAEFITLPEKLNRLITGLEVGEIKIHPSKSFELNLLQNQRDQASRIVRAIFSSGFLISGAILLEGPYFKVGLMLILLSALTFATFLKRNSNSAGQKKMGQRSRAMRESAGFRKPRFHP</sequence>
<dbReference type="AlphaFoldDB" id="A0A1Q8QMD9"/>
<dbReference type="RefSeq" id="WP_075366423.1">
    <property type="nucleotide sequence ID" value="NZ_MLBF01000042.1"/>
</dbReference>
<dbReference type="InterPro" id="IPR011009">
    <property type="entry name" value="Kinase-like_dom_sf"/>
</dbReference>
<accession>A0A1Q8QMD9</accession>
<dbReference type="Pfam" id="PF03109">
    <property type="entry name" value="ABC1"/>
    <property type="match status" value="1"/>
</dbReference>
<dbReference type="GO" id="GO:0005524">
    <property type="term" value="F:ATP binding"/>
    <property type="evidence" value="ECO:0007669"/>
    <property type="project" value="InterPro"/>
</dbReference>
<proteinExistence type="inferred from homology"/>
<dbReference type="CDD" id="cd05121">
    <property type="entry name" value="ABC1_ADCK3-like"/>
    <property type="match status" value="1"/>
</dbReference>
<dbReference type="OrthoDB" id="9795390at2"/>
<keyword evidence="3" id="KW-0812">Transmembrane</keyword>
<feature type="transmembrane region" description="Helical" evidence="3">
    <location>
        <begin position="393"/>
        <end position="415"/>
    </location>
</feature>
<keyword evidence="5" id="KW-0503">Monooxygenase</keyword>
<dbReference type="SUPFAM" id="SSF56112">
    <property type="entry name" value="Protein kinase-like (PK-like)"/>
    <property type="match status" value="1"/>
</dbReference>
<evidence type="ECO:0000256" key="2">
    <source>
        <dbReference type="SAM" id="MobiDB-lite"/>
    </source>
</evidence>
<feature type="transmembrane region" description="Helical" evidence="3">
    <location>
        <begin position="12"/>
        <end position="30"/>
    </location>
</feature>
<keyword evidence="5" id="KW-0830">Ubiquinone</keyword>
<comment type="similarity">
    <text evidence="1">Belongs to the protein kinase superfamily. ADCK protein kinase family.</text>
</comment>
<evidence type="ECO:0000313" key="6">
    <source>
        <dbReference type="Proteomes" id="UP000186102"/>
    </source>
</evidence>
<keyword evidence="3" id="KW-0472">Membrane</keyword>
<reference evidence="5 6" key="1">
    <citation type="submission" date="2016-09" db="EMBL/GenBank/DDBJ databases">
        <title>Complete genome of Desulfosporosinus sp. OL.</title>
        <authorList>
            <person name="Mardanov A."/>
            <person name="Beletsky A."/>
            <person name="Panova A."/>
            <person name="Karnachuk O."/>
            <person name="Ravin N."/>
        </authorList>
    </citation>
    <scope>NUCLEOTIDE SEQUENCE [LARGE SCALE GENOMIC DNA]</scope>
    <source>
        <strain evidence="5 6">OL</strain>
    </source>
</reference>
<dbReference type="Proteomes" id="UP000186102">
    <property type="component" value="Unassembled WGS sequence"/>
</dbReference>
<comment type="caution">
    <text evidence="5">The sequence shown here is derived from an EMBL/GenBank/DDBJ whole genome shotgun (WGS) entry which is preliminary data.</text>
</comment>
<feature type="transmembrane region" description="Helical" evidence="3">
    <location>
        <begin position="521"/>
        <end position="538"/>
    </location>
</feature>
<evidence type="ECO:0000313" key="5">
    <source>
        <dbReference type="EMBL" id="OLN28500.1"/>
    </source>
</evidence>
<name>A0A1Q8QMD9_9FIRM</name>
<dbReference type="GO" id="GO:0004497">
    <property type="term" value="F:monooxygenase activity"/>
    <property type="evidence" value="ECO:0007669"/>
    <property type="project" value="UniProtKB-KW"/>
</dbReference>
<dbReference type="InterPro" id="IPR000719">
    <property type="entry name" value="Prot_kinase_dom"/>
</dbReference>
<dbReference type="PROSITE" id="PS50011">
    <property type="entry name" value="PROTEIN_KINASE_DOM"/>
    <property type="match status" value="1"/>
</dbReference>
<dbReference type="InterPro" id="IPR050154">
    <property type="entry name" value="UbiB_kinase"/>
</dbReference>
<keyword evidence="6" id="KW-1185">Reference proteome</keyword>
<keyword evidence="3" id="KW-1133">Transmembrane helix</keyword>
<protein>
    <submittedName>
        <fullName evidence="5">Ubiquinone biosynthesis monooxygenase UbiB</fullName>
    </submittedName>
</protein>
<feature type="region of interest" description="Disordered" evidence="2">
    <location>
        <begin position="545"/>
        <end position="570"/>
    </location>
</feature>
<feature type="transmembrane region" description="Helical" evidence="3">
    <location>
        <begin position="498"/>
        <end position="515"/>
    </location>
</feature>
<dbReference type="Gene3D" id="1.10.510.10">
    <property type="entry name" value="Transferase(Phosphotransferase) domain 1"/>
    <property type="match status" value="1"/>
</dbReference>
<evidence type="ECO:0000256" key="3">
    <source>
        <dbReference type="SAM" id="Phobius"/>
    </source>
</evidence>
<organism evidence="5 6">
    <name type="scientific">Desulfosporosinus metallidurans</name>
    <dbReference type="NCBI Taxonomy" id="1888891"/>
    <lineage>
        <taxon>Bacteria</taxon>
        <taxon>Bacillati</taxon>
        <taxon>Bacillota</taxon>
        <taxon>Clostridia</taxon>
        <taxon>Eubacteriales</taxon>
        <taxon>Desulfitobacteriaceae</taxon>
        <taxon>Desulfosporosinus</taxon>
    </lineage>
</organism>
<dbReference type="PANTHER" id="PTHR10566:SF113">
    <property type="entry name" value="PROTEIN ACTIVITY OF BC1 COMPLEX KINASE 7, CHLOROPLASTIC"/>
    <property type="match status" value="1"/>
</dbReference>
<evidence type="ECO:0000256" key="1">
    <source>
        <dbReference type="ARBA" id="ARBA00009670"/>
    </source>
</evidence>
<feature type="domain" description="Protein kinase" evidence="4">
    <location>
        <begin position="123"/>
        <end position="445"/>
    </location>
</feature>
<dbReference type="GO" id="GO:0004672">
    <property type="term" value="F:protein kinase activity"/>
    <property type="evidence" value="ECO:0007669"/>
    <property type="project" value="InterPro"/>
</dbReference>
<evidence type="ECO:0000259" key="4">
    <source>
        <dbReference type="PROSITE" id="PS50011"/>
    </source>
</evidence>
<keyword evidence="5" id="KW-0560">Oxidoreductase</keyword>
<dbReference type="STRING" id="1888891.DSOL_4013"/>
<gene>
    <name evidence="5" type="ORF">DSOL_4013</name>
</gene>
<dbReference type="PANTHER" id="PTHR10566">
    <property type="entry name" value="CHAPERONE-ACTIVITY OF BC1 COMPLEX CABC1 -RELATED"/>
    <property type="match status" value="1"/>
</dbReference>